<comment type="caution">
    <text evidence="3">The sequence shown here is derived from an EMBL/GenBank/DDBJ whole genome shotgun (WGS) entry which is preliminary data.</text>
</comment>
<dbReference type="Proteomes" id="UP001234581">
    <property type="component" value="Unassembled WGS sequence"/>
</dbReference>
<gene>
    <name evidence="3" type="ORF">O0I10_002764</name>
</gene>
<keyword evidence="1" id="KW-0472">Membrane</keyword>
<organism evidence="3 4">
    <name type="scientific">Lichtheimia ornata</name>
    <dbReference type="NCBI Taxonomy" id="688661"/>
    <lineage>
        <taxon>Eukaryota</taxon>
        <taxon>Fungi</taxon>
        <taxon>Fungi incertae sedis</taxon>
        <taxon>Mucoromycota</taxon>
        <taxon>Mucoromycotina</taxon>
        <taxon>Mucoromycetes</taxon>
        <taxon>Mucorales</taxon>
        <taxon>Lichtheimiaceae</taxon>
        <taxon>Lichtheimia</taxon>
    </lineage>
</organism>
<reference evidence="3 4" key="1">
    <citation type="submission" date="2023-03" db="EMBL/GenBank/DDBJ databases">
        <title>Genome sequence of Lichtheimia ornata CBS 291.66.</title>
        <authorList>
            <person name="Mohabir J.T."/>
            <person name="Shea T.P."/>
            <person name="Kurbessoian T."/>
            <person name="Berby B."/>
            <person name="Fontaine J."/>
            <person name="Livny J."/>
            <person name="Gnirke A."/>
            <person name="Stajich J.E."/>
            <person name="Cuomo C.A."/>
        </authorList>
    </citation>
    <scope>NUCLEOTIDE SEQUENCE [LARGE SCALE GENOMIC DNA]</scope>
    <source>
        <strain evidence="3">CBS 291.66</strain>
    </source>
</reference>
<evidence type="ECO:0000313" key="4">
    <source>
        <dbReference type="Proteomes" id="UP001234581"/>
    </source>
</evidence>
<feature type="signal peptide" evidence="2">
    <location>
        <begin position="1"/>
        <end position="29"/>
    </location>
</feature>
<keyword evidence="1" id="KW-0812">Transmembrane</keyword>
<evidence type="ECO:0000256" key="2">
    <source>
        <dbReference type="SAM" id="SignalP"/>
    </source>
</evidence>
<proteinExistence type="predicted"/>
<evidence type="ECO:0000256" key="1">
    <source>
        <dbReference type="SAM" id="Phobius"/>
    </source>
</evidence>
<name>A0AAD7VAA1_9FUNG</name>
<dbReference type="RefSeq" id="XP_058346411.1">
    <property type="nucleotide sequence ID" value="XM_058482844.1"/>
</dbReference>
<sequence length="270" mass="30677">MSSSMAFARFIALPLVCSLLLNDIWLCSLMDPLCPRWEIQDSFAGGISTCDFLDDPVNTQHLMQLSPERYRVIWCGKHVHRRSCLPADLYARINKEITHIRIQRMRSVSIDEVMAVAKAGAIGFLMDLTRKDDKLIGRNRAYNRKARKMIEGSSENVYTPTASIQTNGVRPSQGYISWTKGAKEDNNVKLEEARSYVMKNDVKNIKTLIAVDLGKVCPAASFSYTTKQRPRWYSVVFHCYPTSIVVIVVFGSFIKLPPDMDMQSWIGLTR</sequence>
<feature type="chain" id="PRO_5042171587" evidence="2">
    <location>
        <begin position="30"/>
        <end position="270"/>
    </location>
</feature>
<accession>A0AAD7VAA1</accession>
<protein>
    <submittedName>
        <fullName evidence="3">Uncharacterized protein</fullName>
    </submittedName>
</protein>
<evidence type="ECO:0000313" key="3">
    <source>
        <dbReference type="EMBL" id="KAJ8661498.1"/>
    </source>
</evidence>
<keyword evidence="2" id="KW-0732">Signal</keyword>
<feature type="transmembrane region" description="Helical" evidence="1">
    <location>
        <begin position="232"/>
        <end position="254"/>
    </location>
</feature>
<dbReference type="EMBL" id="JARTCD010000008">
    <property type="protein sequence ID" value="KAJ8661498.1"/>
    <property type="molecule type" value="Genomic_DNA"/>
</dbReference>
<keyword evidence="4" id="KW-1185">Reference proteome</keyword>
<dbReference type="AlphaFoldDB" id="A0AAD7VAA1"/>
<keyword evidence="1" id="KW-1133">Transmembrane helix</keyword>
<dbReference type="GeneID" id="83210180"/>